<dbReference type="AlphaFoldDB" id="A0ABC8SW43"/>
<comment type="caution">
    <text evidence="1">The sequence shown here is derived from an EMBL/GenBank/DDBJ whole genome shotgun (WGS) entry which is preliminary data.</text>
</comment>
<dbReference type="InterPro" id="IPR008480">
    <property type="entry name" value="DUF761_pln"/>
</dbReference>
<protein>
    <recommendedName>
        <fullName evidence="3">Avr9/Cf-9 rapidly elicited protein</fullName>
    </recommendedName>
</protein>
<gene>
    <name evidence="1" type="ORF">ILEXP_LOCUS30218</name>
</gene>
<organism evidence="1 2">
    <name type="scientific">Ilex paraguariensis</name>
    <name type="common">yerba mate</name>
    <dbReference type="NCBI Taxonomy" id="185542"/>
    <lineage>
        <taxon>Eukaryota</taxon>
        <taxon>Viridiplantae</taxon>
        <taxon>Streptophyta</taxon>
        <taxon>Embryophyta</taxon>
        <taxon>Tracheophyta</taxon>
        <taxon>Spermatophyta</taxon>
        <taxon>Magnoliopsida</taxon>
        <taxon>eudicotyledons</taxon>
        <taxon>Gunneridae</taxon>
        <taxon>Pentapetalae</taxon>
        <taxon>asterids</taxon>
        <taxon>campanulids</taxon>
        <taxon>Aquifoliales</taxon>
        <taxon>Aquifoliaceae</taxon>
        <taxon>Ilex</taxon>
    </lineage>
</organism>
<dbReference type="PANTHER" id="PTHR33265">
    <property type="entry name" value="AVR9/CF-9 RAPIDLY ELICITED PROTEIN-RELATED"/>
    <property type="match status" value="1"/>
</dbReference>
<reference evidence="1 2" key="1">
    <citation type="submission" date="2024-02" db="EMBL/GenBank/DDBJ databases">
        <authorList>
            <person name="Vignale AGUSTIN F."/>
            <person name="Sosa J E."/>
            <person name="Modenutti C."/>
        </authorList>
    </citation>
    <scope>NUCLEOTIDE SEQUENCE [LARGE SCALE GENOMIC DNA]</scope>
</reference>
<evidence type="ECO:0000313" key="1">
    <source>
        <dbReference type="EMBL" id="CAK9161418.1"/>
    </source>
</evidence>
<keyword evidence="2" id="KW-1185">Reference proteome</keyword>
<accession>A0ABC8SW43</accession>
<evidence type="ECO:0000313" key="2">
    <source>
        <dbReference type="Proteomes" id="UP001642360"/>
    </source>
</evidence>
<evidence type="ECO:0008006" key="3">
    <source>
        <dbReference type="Google" id="ProtNLM"/>
    </source>
</evidence>
<dbReference type="EMBL" id="CAUOFW020003676">
    <property type="protein sequence ID" value="CAK9161418.1"/>
    <property type="molecule type" value="Genomic_DNA"/>
</dbReference>
<dbReference type="Proteomes" id="UP001642360">
    <property type="component" value="Unassembled WGS sequence"/>
</dbReference>
<sequence>MALQPRGSTPVNMAMEPVHAEKLWQIVKTVFYMLRKGISKSKLLVDLHMMLKRSKIAGKAIGNLMLNHNYSAFSCRSDIGLSFVNPGEYEFSCSNSPVYPSFHNYRRRHHHNHRRHRHSRHNAEDINAAHQVFDILNECEMVEGSPLTLPGFGPSPMVRQLRITDSPFPLKDTEGDTDQVDMAAEDFIKKFYKVLKQEKRMAALESPSPCHKWAR</sequence>
<dbReference type="PANTHER" id="PTHR33265:SF26">
    <property type="entry name" value="OS06G0554600 PROTEIN"/>
    <property type="match status" value="1"/>
</dbReference>
<name>A0ABC8SW43_9AQUA</name>
<proteinExistence type="predicted"/>
<dbReference type="Pfam" id="PF05553">
    <property type="entry name" value="DUF761"/>
    <property type="match status" value="1"/>
</dbReference>